<accession>A0A4D7ANY7</accession>
<keyword evidence="4 6" id="KW-1133">Transmembrane helix</keyword>
<feature type="transmembrane region" description="Helical" evidence="6">
    <location>
        <begin position="223"/>
        <end position="248"/>
    </location>
</feature>
<evidence type="ECO:0000256" key="4">
    <source>
        <dbReference type="ARBA" id="ARBA00022989"/>
    </source>
</evidence>
<evidence type="ECO:0000313" key="8">
    <source>
        <dbReference type="Proteomes" id="UP000298642"/>
    </source>
</evidence>
<dbReference type="GO" id="GO:0005886">
    <property type="term" value="C:plasma membrane"/>
    <property type="evidence" value="ECO:0007669"/>
    <property type="project" value="UniProtKB-SubCell"/>
</dbReference>
<evidence type="ECO:0000256" key="2">
    <source>
        <dbReference type="ARBA" id="ARBA00022475"/>
    </source>
</evidence>
<protein>
    <submittedName>
        <fullName evidence="7">ABC transporter permease</fullName>
    </submittedName>
</protein>
<dbReference type="PANTHER" id="PTHR32196:SF19">
    <property type="entry name" value="GALACTOFURANOSE TRANSPORTER PERMEASE PROTEIN YTFT"/>
    <property type="match status" value="1"/>
</dbReference>
<keyword evidence="3 6" id="KW-0812">Transmembrane</keyword>
<dbReference type="KEGG" id="obj:EIO64_11425"/>
<dbReference type="EMBL" id="CP034413">
    <property type="protein sequence ID" value="QCI61029.1"/>
    <property type="molecule type" value="Genomic_DNA"/>
</dbReference>
<feature type="transmembrane region" description="Helical" evidence="6">
    <location>
        <begin position="104"/>
        <end position="126"/>
    </location>
</feature>
<dbReference type="Proteomes" id="UP000298642">
    <property type="component" value="Chromosome"/>
</dbReference>
<keyword evidence="5 6" id="KW-0472">Membrane</keyword>
<dbReference type="AlphaFoldDB" id="A0A4D7ANY7"/>
<dbReference type="RefSeq" id="WP_025544019.1">
    <property type="nucleotide sequence ID" value="NZ_DBGDHP010000054.1"/>
</dbReference>
<dbReference type="InterPro" id="IPR001851">
    <property type="entry name" value="ABC_transp_permease"/>
</dbReference>
<feature type="transmembrane region" description="Helical" evidence="6">
    <location>
        <begin position="171"/>
        <end position="193"/>
    </location>
</feature>
<dbReference type="GO" id="GO:0022857">
    <property type="term" value="F:transmembrane transporter activity"/>
    <property type="evidence" value="ECO:0007669"/>
    <property type="project" value="InterPro"/>
</dbReference>
<evidence type="ECO:0000256" key="6">
    <source>
        <dbReference type="SAM" id="Phobius"/>
    </source>
</evidence>
<name>A0A4D7ANY7_9FIRM</name>
<feature type="transmembrane region" description="Helical" evidence="6">
    <location>
        <begin position="133"/>
        <end position="151"/>
    </location>
</feature>
<dbReference type="PANTHER" id="PTHR32196">
    <property type="entry name" value="ABC TRANSPORTER PERMEASE PROTEIN YPHD-RELATED-RELATED"/>
    <property type="match status" value="1"/>
</dbReference>
<evidence type="ECO:0000256" key="1">
    <source>
        <dbReference type="ARBA" id="ARBA00004651"/>
    </source>
</evidence>
<evidence type="ECO:0000313" key="7">
    <source>
        <dbReference type="EMBL" id="QCI61029.1"/>
    </source>
</evidence>
<evidence type="ECO:0000256" key="5">
    <source>
        <dbReference type="ARBA" id="ARBA00023136"/>
    </source>
</evidence>
<sequence>MGKVKKVTSNHLFLPLFALALLLVFNAFATPGFFAIEFQNGQFYGRIIDILNRASILVILSMGMTFVIATGGIDISQGSVIAISGAICCSLIGGAGDGTANMPLLPACLIAVLVCALCGVWNGFLVSKLKIQPMVATLILLTAGRGIAMLITKGQNVTVYYEPFTYIGTTIPGSPLPTTIFIAALMVLFVVLIQKKTSVGLFVQAVGINANAARRTGLKVSSIIFMVYVFSGICAGIAGLMESSMIAAADPNNAGLNMEMDAILSVALGGTLLSGGKFYIGGSIIGAITIQTMTTTLYALGVSSEQLPVYKALVVILICLLQSEKFKGVLEKRTAEKAVKQR</sequence>
<reference evidence="8" key="1">
    <citation type="submission" date="2018-12" db="EMBL/GenBank/DDBJ databases">
        <title>Dusodibacter welbiota gen. nov., sp. nov., isolated from human faeces and emended description of the Oscillibacter genus.</title>
        <authorList>
            <person name="Le Roy T."/>
            <person name="Van der Smissen P."/>
            <person name="Delzenne N."/>
            <person name="Muccioli G."/>
            <person name="Collet J.F."/>
            <person name="Cani P.D."/>
        </authorList>
    </citation>
    <scope>NUCLEOTIDE SEQUENCE [LARGE SCALE GENOMIC DNA]</scope>
    <source>
        <strain evidence="8">J115</strain>
    </source>
</reference>
<evidence type="ECO:0000256" key="3">
    <source>
        <dbReference type="ARBA" id="ARBA00022692"/>
    </source>
</evidence>
<organism evidence="7 8">
    <name type="scientific">Dysosmobacter welbionis</name>
    <dbReference type="NCBI Taxonomy" id="2093857"/>
    <lineage>
        <taxon>Bacteria</taxon>
        <taxon>Bacillati</taxon>
        <taxon>Bacillota</taxon>
        <taxon>Clostridia</taxon>
        <taxon>Eubacteriales</taxon>
        <taxon>Oscillospiraceae</taxon>
        <taxon>Dysosmobacter</taxon>
    </lineage>
</organism>
<keyword evidence="8" id="KW-1185">Reference proteome</keyword>
<proteinExistence type="predicted"/>
<comment type="subcellular location">
    <subcellularLocation>
        <location evidence="1">Cell membrane</location>
        <topology evidence="1">Multi-pass membrane protein</topology>
    </subcellularLocation>
</comment>
<dbReference type="Pfam" id="PF02653">
    <property type="entry name" value="BPD_transp_2"/>
    <property type="match status" value="1"/>
</dbReference>
<dbReference type="CDD" id="cd06579">
    <property type="entry name" value="TM_PBP1_transp_AraH_like"/>
    <property type="match status" value="1"/>
</dbReference>
<keyword evidence="2" id="KW-1003">Cell membrane</keyword>
<feature type="transmembrane region" description="Helical" evidence="6">
    <location>
        <begin position="53"/>
        <end position="73"/>
    </location>
</feature>
<feature type="transmembrane region" description="Helical" evidence="6">
    <location>
        <begin position="80"/>
        <end position="98"/>
    </location>
</feature>
<gene>
    <name evidence="7" type="ORF">EIO64_11425</name>
</gene>